<dbReference type="RefSeq" id="WP_353645760.1">
    <property type="nucleotide sequence ID" value="NZ_CP159253.1"/>
</dbReference>
<accession>A0AAU8CIJ5</accession>
<proteinExistence type="predicted"/>
<dbReference type="AlphaFoldDB" id="A0AAU8CIJ5"/>
<sequence>MYNHQNVTLRGFHWEVSSLTFNLNAATTKDDIGKAVSLDTAAPNTVKLAADGETIIGRLASFEDRTVEGSKVGAVELQFANTLPIKAASGVAVGSTVVGAGGGEVKPAAAPNHAENYVVEIIGTNAVVIKV</sequence>
<name>A0AAU8CIJ5_9HYPH</name>
<evidence type="ECO:0000313" key="1">
    <source>
        <dbReference type="EMBL" id="XCG46702.1"/>
    </source>
</evidence>
<reference evidence="1" key="1">
    <citation type="submission" date="2024-06" db="EMBL/GenBank/DDBJ databases">
        <title>Mesorhizobium karijinii sp. nov., a symbiont of the iconic Swainsona formosa from arid Australia.</title>
        <authorList>
            <person name="Hill Y.J."/>
            <person name="Watkin E.L.J."/>
            <person name="O'Hara G.W."/>
            <person name="Terpolilli J."/>
            <person name="Tye M.L."/>
            <person name="Kohlmeier M.G."/>
        </authorList>
    </citation>
    <scope>NUCLEOTIDE SEQUENCE</scope>
    <source>
        <strain evidence="1">WSM2240</strain>
    </source>
</reference>
<gene>
    <name evidence="1" type="ORF">ABVK50_15385</name>
</gene>
<protein>
    <submittedName>
        <fullName evidence="1">Uncharacterized protein</fullName>
    </submittedName>
</protein>
<organism evidence="1">
    <name type="scientific">Mesorhizobium sp. WSM2240</name>
    <dbReference type="NCBI Taxonomy" id="3228851"/>
    <lineage>
        <taxon>Bacteria</taxon>
        <taxon>Pseudomonadati</taxon>
        <taxon>Pseudomonadota</taxon>
        <taxon>Alphaproteobacteria</taxon>
        <taxon>Hyphomicrobiales</taxon>
        <taxon>Phyllobacteriaceae</taxon>
        <taxon>Mesorhizobium</taxon>
    </lineage>
</organism>
<dbReference type="EMBL" id="CP159253">
    <property type="protein sequence ID" value="XCG46702.1"/>
    <property type="molecule type" value="Genomic_DNA"/>
</dbReference>